<dbReference type="InterPro" id="IPR019292">
    <property type="entry name" value="McrC"/>
</dbReference>
<evidence type="ECO:0008006" key="2">
    <source>
        <dbReference type="Google" id="ProtNLM"/>
    </source>
</evidence>
<dbReference type="Pfam" id="PF10117">
    <property type="entry name" value="McrBC"/>
    <property type="match status" value="1"/>
</dbReference>
<gene>
    <name evidence="1" type="ORF">ENL40_01890</name>
</gene>
<sequence>MEVVDLFEFTPINYQIGDKTKFDEDTKTLILTEKQMNALEALNSKLNFLEITRKTLKPQNLVGVVAVEGLTLQILPKLLKTANYDELEKKKQILIGNLIKMLSVGGEIPVKPSEIANIDMERAPFLEVLITIYSTKLLEILKYHRYYRYRQIEEDLNHVKGQINFTRYAARWDRRHVVPIRHNERTMDNLLNRTLKYGAYLMARLTKSRDNYQRLKGIMAILEGVPVVQLTPYETYKIHFNRLNAVFKPLVELARIFIGSSTLKLQTGSIETFTFLLPMEKVFENFIAGILTSPEFRGVLGEWSGARIQSQHHIGTLLAEGQFGLIPDITVETSRYRVILDTKYKVLKREDRKLGVSQGDLYQMYAYATHWNANAVVLLYPSITGEIKKTWHFNVPTTAGTRKVPLLIRTVDLSHDFLGKGWEVFLGDIRELIAEIFRSISE</sequence>
<protein>
    <recommendedName>
        <fullName evidence="2">Restriction endonuclease</fullName>
    </recommendedName>
</protein>
<comment type="caution">
    <text evidence="1">The sequence shown here is derived from an EMBL/GenBank/DDBJ whole genome shotgun (WGS) entry which is preliminary data.</text>
</comment>
<dbReference type="EMBL" id="DRTU01000084">
    <property type="protein sequence ID" value="HHI00220.1"/>
    <property type="molecule type" value="Genomic_DNA"/>
</dbReference>
<evidence type="ECO:0000313" key="1">
    <source>
        <dbReference type="EMBL" id="HHI00220.1"/>
    </source>
</evidence>
<dbReference type="PANTHER" id="PTHR38733">
    <property type="entry name" value="PROTEIN MCRC"/>
    <property type="match status" value="1"/>
</dbReference>
<accession>A0A7C5JY23</accession>
<dbReference type="Proteomes" id="UP000886217">
    <property type="component" value="Unassembled WGS sequence"/>
</dbReference>
<name>A0A7C5JY23_THELI</name>
<organism evidence="1">
    <name type="scientific">Thermococcus litoralis</name>
    <dbReference type="NCBI Taxonomy" id="2265"/>
    <lineage>
        <taxon>Archaea</taxon>
        <taxon>Methanobacteriati</taxon>
        <taxon>Methanobacteriota</taxon>
        <taxon>Thermococci</taxon>
        <taxon>Thermococcales</taxon>
        <taxon>Thermococcaceae</taxon>
        <taxon>Thermococcus</taxon>
    </lineage>
</organism>
<dbReference type="PANTHER" id="PTHR38733:SF1">
    <property type="entry name" value="TYPE IV METHYL-DIRECTED RESTRICTION ENZYME ECOKMCRBC"/>
    <property type="match status" value="1"/>
</dbReference>
<reference evidence="1" key="1">
    <citation type="journal article" date="2020" name="mSystems">
        <title>Genome- and Community-Level Interaction Insights into Carbon Utilization and Element Cycling Functions of Hydrothermarchaeota in Hydrothermal Sediment.</title>
        <authorList>
            <person name="Zhou Z."/>
            <person name="Liu Y."/>
            <person name="Xu W."/>
            <person name="Pan J."/>
            <person name="Luo Z.H."/>
            <person name="Li M."/>
        </authorList>
    </citation>
    <scope>NUCLEOTIDE SEQUENCE [LARGE SCALE GENOMIC DNA]</scope>
    <source>
        <strain evidence="1">HyVt-93</strain>
    </source>
</reference>
<proteinExistence type="predicted"/>
<dbReference type="AlphaFoldDB" id="A0A7C5JY23"/>